<evidence type="ECO:0000313" key="2">
    <source>
        <dbReference type="EMBL" id="TKH05447.1"/>
    </source>
</evidence>
<reference evidence="2 3" key="1">
    <citation type="journal article" date="2019" name="Environ. Microbiol.">
        <title>An active ?-lactamase is a part of an orchestrated cell wall stress resistance network of Bacillus subtilis and related rhizosphere species.</title>
        <authorList>
            <person name="Bucher T."/>
            <person name="Keren-Paz A."/>
            <person name="Hausser J."/>
            <person name="Olender T."/>
            <person name="Cytryn E."/>
            <person name="Kolodkin-Gal I."/>
        </authorList>
    </citation>
    <scope>NUCLEOTIDE SEQUENCE [LARGE SCALE GENOMIC DNA]</scope>
    <source>
        <strain evidence="2 3">I4</strain>
    </source>
</reference>
<proteinExistence type="predicted"/>
<dbReference type="AlphaFoldDB" id="A0A9X8ZCT0"/>
<dbReference type="InterPro" id="IPR009492">
    <property type="entry name" value="TniQ"/>
</dbReference>
<dbReference type="Pfam" id="PF06527">
    <property type="entry name" value="TniQ"/>
    <property type="match status" value="1"/>
</dbReference>
<evidence type="ECO:0000313" key="3">
    <source>
        <dbReference type="Proteomes" id="UP000309170"/>
    </source>
</evidence>
<feature type="domain" description="TniQ" evidence="1">
    <location>
        <begin position="19"/>
        <end position="152"/>
    </location>
</feature>
<name>A0A9X8ZCT0_9BACI</name>
<feature type="non-terminal residue" evidence="2">
    <location>
        <position position="260"/>
    </location>
</feature>
<gene>
    <name evidence="2" type="ORF">FC678_24220</name>
</gene>
<dbReference type="Proteomes" id="UP000309170">
    <property type="component" value="Unassembled WGS sequence"/>
</dbReference>
<evidence type="ECO:0000259" key="1">
    <source>
        <dbReference type="Pfam" id="PF06527"/>
    </source>
</evidence>
<dbReference type="EMBL" id="SZNT01000590">
    <property type="protein sequence ID" value="TKH05447.1"/>
    <property type="molecule type" value="Genomic_DNA"/>
</dbReference>
<organism evidence="2 3">
    <name type="scientific">Peribacillus simplex</name>
    <dbReference type="NCBI Taxonomy" id="1478"/>
    <lineage>
        <taxon>Bacteria</taxon>
        <taxon>Bacillati</taxon>
        <taxon>Bacillota</taxon>
        <taxon>Bacilli</taxon>
        <taxon>Bacillales</taxon>
        <taxon>Bacillaceae</taxon>
        <taxon>Peribacillus</taxon>
    </lineage>
</organism>
<dbReference type="RefSeq" id="WP_137024641.1">
    <property type="nucleotide sequence ID" value="NZ_SZNT01000590.1"/>
</dbReference>
<protein>
    <recommendedName>
        <fullName evidence="1">TniQ domain-containing protein</fullName>
    </recommendedName>
</protein>
<sequence>MTLYFDESISSKRTPLINRVPPNQGESLYSFMFRNAEANYFESLGIMLKEELKSCNIYWYHYNYLDFDKKWTKVITNFVEEEILYKDINKLCLNQYDEIIFGDKTPTKVEKDYYYVKSQAKYCPLCFCEHKHYKLIWDFSFLTTCPKHKVNLINICKSCQKPIKIGQLMKNHCQCGSCYSSQIYDLVKPDENILQTQIYIHNLLLHEKRLDSPPNEFNLSSQDYFYCFRLLINTLLNLPIKTIFDSEHLSIDNFDWWDIK</sequence>
<comment type="caution">
    <text evidence="2">The sequence shown here is derived from an EMBL/GenBank/DDBJ whole genome shotgun (WGS) entry which is preliminary data.</text>
</comment>
<accession>A0A9X8ZCT0</accession>